<organism evidence="3 4">
    <name type="scientific">Rhodococcus jostii</name>
    <dbReference type="NCBI Taxonomy" id="132919"/>
    <lineage>
        <taxon>Bacteria</taxon>
        <taxon>Bacillati</taxon>
        <taxon>Actinomycetota</taxon>
        <taxon>Actinomycetes</taxon>
        <taxon>Mycobacteriales</taxon>
        <taxon>Nocardiaceae</taxon>
        <taxon>Rhodococcus</taxon>
    </lineage>
</organism>
<feature type="domain" description="PPE" evidence="2">
    <location>
        <begin position="27"/>
        <end position="109"/>
    </location>
</feature>
<keyword evidence="4" id="KW-1185">Reference proteome</keyword>
<dbReference type="Proteomes" id="UP001185737">
    <property type="component" value="Unassembled WGS sequence"/>
</dbReference>
<evidence type="ECO:0000256" key="1">
    <source>
        <dbReference type="SAM" id="MobiDB-lite"/>
    </source>
</evidence>
<feature type="region of interest" description="Disordered" evidence="1">
    <location>
        <begin position="185"/>
        <end position="226"/>
    </location>
</feature>
<feature type="region of interest" description="Disordered" evidence="1">
    <location>
        <begin position="255"/>
        <end position="290"/>
    </location>
</feature>
<accession>A0ABU4CDJ7</accession>
<dbReference type="RefSeq" id="WP_317568582.1">
    <property type="nucleotide sequence ID" value="NZ_JAWLKA010000006.1"/>
</dbReference>
<proteinExistence type="predicted"/>
<name>A0ABU4CDJ7_RHOJO</name>
<comment type="caution">
    <text evidence="3">The sequence shown here is derived from an EMBL/GenBank/DDBJ whole genome shotgun (WGS) entry which is preliminary data.</text>
</comment>
<dbReference type="InterPro" id="IPR000030">
    <property type="entry name" value="PPE_dom"/>
</dbReference>
<reference evidence="3 4" key="1">
    <citation type="submission" date="2023-10" db="EMBL/GenBank/DDBJ databases">
        <title>Development of a sustainable strategy for remediation of hydrocarbon-contaminated territories based on the waste exchange concept.</title>
        <authorList>
            <person name="Krivoruchko A."/>
        </authorList>
    </citation>
    <scope>NUCLEOTIDE SEQUENCE [LARGE SCALE GENOMIC DNA]</scope>
    <source>
        <strain evidence="3 4">IEGM 60</strain>
    </source>
</reference>
<feature type="compositionally biased region" description="Basic and acidic residues" evidence="1">
    <location>
        <begin position="203"/>
        <end position="213"/>
    </location>
</feature>
<evidence type="ECO:0000313" key="4">
    <source>
        <dbReference type="Proteomes" id="UP001185737"/>
    </source>
</evidence>
<dbReference type="Pfam" id="PF00823">
    <property type="entry name" value="PPE"/>
    <property type="match status" value="1"/>
</dbReference>
<evidence type="ECO:0000313" key="3">
    <source>
        <dbReference type="EMBL" id="MDV6281564.1"/>
    </source>
</evidence>
<sequence>MNGGENFRSGEWDHRAIRSAVDALRPAESGAVAAAWDDLGRRFQESVTAFHDATRAAVDTGWRGPTAAAVASALDDYAVRAGQVGGRFTDVGDALRHATAGAEAVRGAVGRPGDHPADWTRVLPGNWTADADADAAEQHAKAAMDTLYTSAYRLADEQLPAAGLAATHAAATAHGQPVGFDIGPNGVHGIPSDQQVAEPESDSVPRNEHRRGGEVPLEDSPATAQAAPGSIAGAALAGAVGGGVAQYARGIVSAHRTTTAERPSGPVPPAAREDEEEPPTYLESIDEGSELVGKLPLVTPAVIGE</sequence>
<feature type="compositionally biased region" description="Acidic residues" evidence="1">
    <location>
        <begin position="273"/>
        <end position="289"/>
    </location>
</feature>
<evidence type="ECO:0000259" key="2">
    <source>
        <dbReference type="Pfam" id="PF00823"/>
    </source>
</evidence>
<dbReference type="EMBL" id="JAWLKA010000006">
    <property type="protein sequence ID" value="MDV6281564.1"/>
    <property type="molecule type" value="Genomic_DNA"/>
</dbReference>
<protein>
    <recommendedName>
        <fullName evidence="2">PPE domain-containing protein</fullName>
    </recommendedName>
</protein>
<gene>
    <name evidence="3" type="ORF">R3Q59_13705</name>
</gene>